<evidence type="ECO:0000313" key="4">
    <source>
        <dbReference type="Proteomes" id="UP000652013"/>
    </source>
</evidence>
<keyword evidence="4" id="KW-1185">Reference proteome</keyword>
<keyword evidence="2" id="KW-1133">Transmembrane helix</keyword>
<evidence type="ECO:0000256" key="2">
    <source>
        <dbReference type="SAM" id="Phobius"/>
    </source>
</evidence>
<proteinExistence type="predicted"/>
<name>A0A8J3Y9V2_9ACTN</name>
<dbReference type="RefSeq" id="WP_239107614.1">
    <property type="nucleotide sequence ID" value="NZ_BAAAGJ010000002.1"/>
</dbReference>
<feature type="transmembrane region" description="Helical" evidence="2">
    <location>
        <begin position="20"/>
        <end position="40"/>
    </location>
</feature>
<comment type="caution">
    <text evidence="3">The sequence shown here is derived from an EMBL/GenBank/DDBJ whole genome shotgun (WGS) entry which is preliminary data.</text>
</comment>
<accession>A0A8J3Y9V2</accession>
<dbReference type="AlphaFoldDB" id="A0A8J3Y9V2"/>
<dbReference type="Proteomes" id="UP000652013">
    <property type="component" value="Unassembled WGS sequence"/>
</dbReference>
<feature type="compositionally biased region" description="Low complexity" evidence="1">
    <location>
        <begin position="46"/>
        <end position="64"/>
    </location>
</feature>
<feature type="compositionally biased region" description="Low complexity" evidence="1">
    <location>
        <begin position="76"/>
        <end position="86"/>
    </location>
</feature>
<evidence type="ECO:0000256" key="1">
    <source>
        <dbReference type="SAM" id="MobiDB-lite"/>
    </source>
</evidence>
<feature type="region of interest" description="Disordered" evidence="1">
    <location>
        <begin position="46"/>
        <end position="86"/>
    </location>
</feature>
<gene>
    <name evidence="3" type="ORF">Sya03_33790</name>
</gene>
<sequence>MPETAELQPAAAAPPAERAGFRLAVFAAVLVVALATGFGAGRLTGAPAAAPSAPAQPAPAAEPAGDGHDHGGGTGTAAAPGAPPAGAAAEVGGLSLSAAGLRLVPAAGALAAGRPQQLSFRIEDSAGAPVTRFAVVHDKQLHLIVARRDLTGFQHLHPQMAADGTWSTPLTLPAAGPWRMFADFTAVGADGTNTAVTLGADLTVPGDYRPEPLPAPATTAQAGPYAVHYEGAPRTGAAQPLLFHVAGAQLEPYLGAFGHLVVLREGDLGYVHVHPEEQLVDGALKFWLTAPSRGAYRMFLDVQVGGTVHTAAFSLTVS</sequence>
<reference evidence="3" key="1">
    <citation type="submission" date="2021-01" db="EMBL/GenBank/DDBJ databases">
        <title>Whole genome shotgun sequence of Spirilliplanes yamanashiensis NBRC 15828.</title>
        <authorList>
            <person name="Komaki H."/>
            <person name="Tamura T."/>
        </authorList>
    </citation>
    <scope>NUCLEOTIDE SEQUENCE</scope>
    <source>
        <strain evidence="3">NBRC 15828</strain>
    </source>
</reference>
<dbReference type="EMBL" id="BOOY01000026">
    <property type="protein sequence ID" value="GIJ04027.1"/>
    <property type="molecule type" value="Genomic_DNA"/>
</dbReference>
<evidence type="ECO:0008006" key="5">
    <source>
        <dbReference type="Google" id="ProtNLM"/>
    </source>
</evidence>
<keyword evidence="2" id="KW-0812">Transmembrane</keyword>
<keyword evidence="2" id="KW-0472">Membrane</keyword>
<protein>
    <recommendedName>
        <fullName evidence="5">Secreted protein</fullName>
    </recommendedName>
</protein>
<organism evidence="3 4">
    <name type="scientific">Spirilliplanes yamanashiensis</name>
    <dbReference type="NCBI Taxonomy" id="42233"/>
    <lineage>
        <taxon>Bacteria</taxon>
        <taxon>Bacillati</taxon>
        <taxon>Actinomycetota</taxon>
        <taxon>Actinomycetes</taxon>
        <taxon>Micromonosporales</taxon>
        <taxon>Micromonosporaceae</taxon>
        <taxon>Spirilliplanes</taxon>
    </lineage>
</organism>
<evidence type="ECO:0000313" key="3">
    <source>
        <dbReference type="EMBL" id="GIJ04027.1"/>
    </source>
</evidence>